<evidence type="ECO:0000313" key="10">
    <source>
        <dbReference type="EMBL" id="CAE2327568.1"/>
    </source>
</evidence>
<feature type="transmembrane region" description="Helical" evidence="8">
    <location>
        <begin position="328"/>
        <end position="346"/>
    </location>
</feature>
<keyword evidence="2" id="KW-0813">Transport</keyword>
<feature type="transmembrane region" description="Helical" evidence="8">
    <location>
        <begin position="216"/>
        <end position="236"/>
    </location>
</feature>
<feature type="transmembrane region" description="Helical" evidence="8">
    <location>
        <begin position="36"/>
        <end position="60"/>
    </location>
</feature>
<feature type="transmembrane region" description="Helical" evidence="8">
    <location>
        <begin position="358"/>
        <end position="386"/>
    </location>
</feature>
<dbReference type="Gene3D" id="1.20.1250.20">
    <property type="entry name" value="MFS general substrate transporter like domains"/>
    <property type="match status" value="1"/>
</dbReference>
<gene>
    <name evidence="10" type="ORF">GTHE00462_LOCUS31137</name>
</gene>
<feature type="compositionally biased region" description="Polar residues" evidence="7">
    <location>
        <begin position="497"/>
        <end position="526"/>
    </location>
</feature>
<keyword evidence="4 8" id="KW-0812">Transmembrane</keyword>
<dbReference type="GO" id="GO:0005886">
    <property type="term" value="C:plasma membrane"/>
    <property type="evidence" value="ECO:0007669"/>
    <property type="project" value="UniProtKB-SubCell"/>
</dbReference>
<accession>A0A7S4P986</accession>
<dbReference type="EMBL" id="HBKN01039801">
    <property type="protein sequence ID" value="CAE2327568.1"/>
    <property type="molecule type" value="Transcribed_RNA"/>
</dbReference>
<feature type="transmembrane region" description="Helical" evidence="8">
    <location>
        <begin position="123"/>
        <end position="147"/>
    </location>
</feature>
<feature type="transmembrane region" description="Helical" evidence="8">
    <location>
        <begin position="72"/>
        <end position="93"/>
    </location>
</feature>
<evidence type="ECO:0000256" key="1">
    <source>
        <dbReference type="ARBA" id="ARBA00004651"/>
    </source>
</evidence>
<feature type="region of interest" description="Disordered" evidence="7">
    <location>
        <begin position="495"/>
        <end position="526"/>
    </location>
</feature>
<keyword evidence="3" id="KW-1003">Cell membrane</keyword>
<organism evidence="10">
    <name type="scientific">Guillardia theta</name>
    <name type="common">Cryptophyte</name>
    <name type="synonym">Cryptomonas phi</name>
    <dbReference type="NCBI Taxonomy" id="55529"/>
    <lineage>
        <taxon>Eukaryota</taxon>
        <taxon>Cryptophyceae</taxon>
        <taxon>Pyrenomonadales</taxon>
        <taxon>Geminigeraceae</taxon>
        <taxon>Guillardia</taxon>
    </lineage>
</organism>
<feature type="transmembrane region" description="Helical" evidence="8">
    <location>
        <begin position="419"/>
        <end position="439"/>
    </location>
</feature>
<dbReference type="PANTHER" id="PTHR23517">
    <property type="entry name" value="RESISTANCE PROTEIN MDTM, PUTATIVE-RELATED-RELATED"/>
    <property type="match status" value="1"/>
</dbReference>
<keyword evidence="6 8" id="KW-0472">Membrane</keyword>
<feature type="transmembrane region" description="Helical" evidence="8">
    <location>
        <begin position="451"/>
        <end position="473"/>
    </location>
</feature>
<dbReference type="GO" id="GO:0022857">
    <property type="term" value="F:transmembrane transporter activity"/>
    <property type="evidence" value="ECO:0007669"/>
    <property type="project" value="InterPro"/>
</dbReference>
<evidence type="ECO:0000256" key="7">
    <source>
        <dbReference type="SAM" id="MobiDB-lite"/>
    </source>
</evidence>
<dbReference type="InterPro" id="IPR011701">
    <property type="entry name" value="MFS"/>
</dbReference>
<evidence type="ECO:0000256" key="3">
    <source>
        <dbReference type="ARBA" id="ARBA00022475"/>
    </source>
</evidence>
<evidence type="ECO:0000259" key="9">
    <source>
        <dbReference type="PROSITE" id="PS50850"/>
    </source>
</evidence>
<feature type="transmembrane region" description="Helical" evidence="8">
    <location>
        <begin position="287"/>
        <end position="307"/>
    </location>
</feature>
<dbReference type="InterPro" id="IPR036259">
    <property type="entry name" value="MFS_trans_sf"/>
</dbReference>
<dbReference type="PROSITE" id="PS50850">
    <property type="entry name" value="MFS"/>
    <property type="match status" value="1"/>
</dbReference>
<evidence type="ECO:0000256" key="6">
    <source>
        <dbReference type="ARBA" id="ARBA00023136"/>
    </source>
</evidence>
<dbReference type="Pfam" id="PF07690">
    <property type="entry name" value="MFS_1"/>
    <property type="match status" value="1"/>
</dbReference>
<dbReference type="SUPFAM" id="SSF103473">
    <property type="entry name" value="MFS general substrate transporter"/>
    <property type="match status" value="1"/>
</dbReference>
<feature type="domain" description="Major facilitator superfamily (MFS) profile" evidence="9">
    <location>
        <begin position="34"/>
        <end position="474"/>
    </location>
</feature>
<keyword evidence="5 8" id="KW-1133">Transmembrane helix</keyword>
<comment type="subcellular location">
    <subcellularLocation>
        <location evidence="1">Cell membrane</location>
        <topology evidence="1">Multi-pass membrane protein</topology>
    </subcellularLocation>
</comment>
<protein>
    <recommendedName>
        <fullName evidence="9">Major facilitator superfamily (MFS) profile domain-containing protein</fullName>
    </recommendedName>
</protein>
<evidence type="ECO:0000256" key="4">
    <source>
        <dbReference type="ARBA" id="ARBA00022692"/>
    </source>
</evidence>
<evidence type="ECO:0000256" key="5">
    <source>
        <dbReference type="ARBA" id="ARBA00022989"/>
    </source>
</evidence>
<name>A0A7S4P986_GUITH</name>
<feature type="transmembrane region" description="Helical" evidence="8">
    <location>
        <begin position="159"/>
        <end position="182"/>
    </location>
</feature>
<sequence length="526" mass="58119">MKAAGGGGGGERSIRIQTLRMKMRFASLRSAPRDLWYIYVLKFLESYSYFSMAVVCTIFLSDEFGLNDAQAGFAYGLMGTFSSVYGFVIGFVVDKIGIRRSLLLGCSLSLIGRCTLTFCQSPILLAVIMYIFLPAGHCLCIPVMTLAIKGYTTSKNRGFAYGIFYGIMNAGILVSGLVVDFFNMKYPRASMKYALNGTSTAHTFDADGWNLTANRCVFATGTMSTAVMLFVSFFFVENKGSSRFSSQDFNDDSNAKLLPSTDDSWSNSCTRKSLCEDLKEIGTDSSFWRFLGFTAIMINLRSLFRHLDATLPKYMMREFGDQVAKGSIYALNPLTIIFLVPIVSAVTTNIDNFEAIQIGAYLSAFSVFLLAFNTSLTACALFVFILSFGEALWSPRLYDYTVSVAPKGKEGAFMALGNAPLFFSTMPVGLLSGYLLQVFCPAQGPRRSKEMWFVIGLITLSSPILLTITKKWIREPVRQTKLREEHENELVELHVNGNQSNHSSQPENETQLLKSRGTSGDNAGSS</sequence>
<dbReference type="PANTHER" id="PTHR23517:SF3">
    <property type="entry name" value="INTEGRAL MEMBRANE TRANSPORT PROTEIN"/>
    <property type="match status" value="1"/>
</dbReference>
<dbReference type="AlphaFoldDB" id="A0A7S4P986"/>
<dbReference type="InterPro" id="IPR050171">
    <property type="entry name" value="MFS_Transporters"/>
</dbReference>
<dbReference type="InterPro" id="IPR020846">
    <property type="entry name" value="MFS_dom"/>
</dbReference>
<proteinExistence type="predicted"/>
<reference evidence="10" key="1">
    <citation type="submission" date="2021-01" db="EMBL/GenBank/DDBJ databases">
        <authorList>
            <person name="Corre E."/>
            <person name="Pelletier E."/>
            <person name="Niang G."/>
            <person name="Scheremetjew M."/>
            <person name="Finn R."/>
            <person name="Kale V."/>
            <person name="Holt S."/>
            <person name="Cochrane G."/>
            <person name="Meng A."/>
            <person name="Brown T."/>
            <person name="Cohen L."/>
        </authorList>
    </citation>
    <scope>NUCLEOTIDE SEQUENCE</scope>
    <source>
        <strain evidence="10">CCMP 2712</strain>
    </source>
</reference>
<evidence type="ECO:0000256" key="8">
    <source>
        <dbReference type="SAM" id="Phobius"/>
    </source>
</evidence>
<evidence type="ECO:0000256" key="2">
    <source>
        <dbReference type="ARBA" id="ARBA00022448"/>
    </source>
</evidence>